<accession>A0A0X3U2W7</accession>
<dbReference type="PANTHER" id="PTHR43394:SF1">
    <property type="entry name" value="ATP-BINDING CASSETTE SUB-FAMILY B MEMBER 10, MITOCHONDRIAL"/>
    <property type="match status" value="1"/>
</dbReference>
<dbReference type="SMART" id="SM00382">
    <property type="entry name" value="AAA"/>
    <property type="match status" value="1"/>
</dbReference>
<feature type="domain" description="ABC transporter" evidence="9">
    <location>
        <begin position="542"/>
        <end position="778"/>
    </location>
</feature>
<evidence type="ECO:0000256" key="7">
    <source>
        <dbReference type="SAM" id="MobiDB-lite"/>
    </source>
</evidence>
<protein>
    <submittedName>
        <fullName evidence="11">ABC transporter ATP-binding protein</fullName>
    </submittedName>
</protein>
<comment type="caution">
    <text evidence="11">The sequence shown here is derived from an EMBL/GenBank/DDBJ whole genome shotgun (WGS) entry which is preliminary data.</text>
</comment>
<dbReference type="OrthoDB" id="9808328at2"/>
<dbReference type="InterPro" id="IPR010128">
    <property type="entry name" value="ATPase_T1SS_PrtD-like"/>
</dbReference>
<dbReference type="EMBL" id="LQBP01000001">
    <property type="protein sequence ID" value="KUJ82297.1"/>
    <property type="molecule type" value="Genomic_DNA"/>
</dbReference>
<dbReference type="InterPro" id="IPR003439">
    <property type="entry name" value="ABC_transporter-like_ATP-bd"/>
</dbReference>
<dbReference type="Pfam" id="PF00005">
    <property type="entry name" value="ABC_tran"/>
    <property type="match status" value="1"/>
</dbReference>
<dbReference type="PROSITE" id="PS50929">
    <property type="entry name" value="ABC_TM1F"/>
    <property type="match status" value="1"/>
</dbReference>
<evidence type="ECO:0000256" key="1">
    <source>
        <dbReference type="ARBA" id="ARBA00004651"/>
    </source>
</evidence>
<dbReference type="PANTHER" id="PTHR43394">
    <property type="entry name" value="ATP-DEPENDENT PERMEASE MDL1, MITOCHONDRIAL"/>
    <property type="match status" value="1"/>
</dbReference>
<dbReference type="Gene3D" id="1.20.1560.10">
    <property type="entry name" value="ABC transporter type 1, transmembrane domain"/>
    <property type="match status" value="1"/>
</dbReference>
<feature type="transmembrane region" description="Helical" evidence="8">
    <location>
        <begin position="339"/>
        <end position="362"/>
    </location>
</feature>
<dbReference type="InterPro" id="IPR027417">
    <property type="entry name" value="P-loop_NTPase"/>
</dbReference>
<dbReference type="Gene3D" id="3.40.50.300">
    <property type="entry name" value="P-loop containing nucleotide triphosphate hydrolases"/>
    <property type="match status" value="1"/>
</dbReference>
<dbReference type="SUPFAM" id="SSF90123">
    <property type="entry name" value="ABC transporter transmembrane region"/>
    <property type="match status" value="1"/>
</dbReference>
<evidence type="ECO:0000256" key="2">
    <source>
        <dbReference type="ARBA" id="ARBA00022692"/>
    </source>
</evidence>
<keyword evidence="2 8" id="KW-0812">Transmembrane</keyword>
<dbReference type="AlphaFoldDB" id="A0A0X3U2W7"/>
<dbReference type="InterPro" id="IPR036640">
    <property type="entry name" value="ABC1_TM_sf"/>
</dbReference>
<dbReference type="GO" id="GO:0015421">
    <property type="term" value="F:ABC-type oligopeptide transporter activity"/>
    <property type="evidence" value="ECO:0007669"/>
    <property type="project" value="TreeGrafter"/>
</dbReference>
<reference evidence="12" key="1">
    <citation type="submission" date="2015-12" db="EMBL/GenBank/DDBJ databases">
        <authorList>
            <person name="Zhang G."/>
            <person name="Stingl U."/>
        </authorList>
    </citation>
    <scope>NUCLEOTIDE SEQUENCE [LARGE SCALE GENOMIC DNA]</scope>
    <source>
        <strain evidence="12">ZGT108</strain>
    </source>
</reference>
<evidence type="ECO:0000256" key="6">
    <source>
        <dbReference type="ARBA" id="ARBA00023136"/>
    </source>
</evidence>
<feature type="region of interest" description="Disordered" evidence="7">
    <location>
        <begin position="1"/>
        <end position="218"/>
    </location>
</feature>
<gene>
    <name evidence="11" type="ORF">AVO44_03310</name>
</gene>
<feature type="transmembrane region" description="Helical" evidence="8">
    <location>
        <begin position="368"/>
        <end position="385"/>
    </location>
</feature>
<feature type="transmembrane region" description="Helical" evidence="8">
    <location>
        <begin position="234"/>
        <end position="256"/>
    </location>
</feature>
<dbReference type="GO" id="GO:0016887">
    <property type="term" value="F:ATP hydrolysis activity"/>
    <property type="evidence" value="ECO:0007669"/>
    <property type="project" value="InterPro"/>
</dbReference>
<dbReference type="NCBIfam" id="TIGR01842">
    <property type="entry name" value="type_I_sec_PrtD"/>
    <property type="match status" value="1"/>
</dbReference>
<keyword evidence="3" id="KW-0547">Nucleotide-binding</keyword>
<evidence type="ECO:0000256" key="5">
    <source>
        <dbReference type="ARBA" id="ARBA00022989"/>
    </source>
</evidence>
<keyword evidence="12" id="KW-1185">Reference proteome</keyword>
<dbReference type="GO" id="GO:0030256">
    <property type="term" value="C:type I protein secretion system complex"/>
    <property type="evidence" value="ECO:0007669"/>
    <property type="project" value="InterPro"/>
</dbReference>
<keyword evidence="6 8" id="KW-0472">Membrane</keyword>
<organism evidence="11 12">
    <name type="scientific">Ruegeria profundi</name>
    <dbReference type="NCBI Taxonomy" id="1685378"/>
    <lineage>
        <taxon>Bacteria</taxon>
        <taxon>Pseudomonadati</taxon>
        <taxon>Pseudomonadota</taxon>
        <taxon>Alphaproteobacteria</taxon>
        <taxon>Rhodobacterales</taxon>
        <taxon>Roseobacteraceae</taxon>
        <taxon>Ruegeria</taxon>
    </lineage>
</organism>
<keyword evidence="5 8" id="KW-1133">Transmembrane helix</keyword>
<sequence length="782" mass="84562">MSIVFLSRPRRYASPLDRNGGAVSKPPSASKSKLKQKKIPGLRLSEDLRISDPKDGNTDATAKSDAGADKAVEKDPAPQEAKKKDSAPQEVKKKDSAAPEIKADSAPQEAKKNSAPKVEKKEPKLRAEPYFRRKQPQPAKDSDQQGSGAGVADVESPDPKTVNKTSDRSPPASRSGGGDRMGATIEAKANEPMLRSNSGGGDGKGPPQTFHKRTPPEDFQKTLRTSLRAIYRNLSFVLVLTCATNILILAIPIYLFQISDRVLTSRSLDTLIMLTTIVAGAVIFQSAFDAVRRFMLMRTAVEVAARLGAPILSAAAHASLHGTGREYQTLGDLQQVRGFLVSGTLISFLDVPFAPLFILMIFLVHPQLGTIVIVTALVLMVIAFVNQRMTAKPFAEANKAQSMANMHLDSMSRNSQIINALAMIPEAVRIWGRDTAQSLTWQVRAQDRNVIFAAISRAVRLLTQICILGWGAFLALQGEITGGMVIAASIIAGRAFAPIEGSIEGWNGFLLTRAAYGRINQLLSNSALQFEKLRLPRPEGRLDVERLLYVPGGTKRVVLNGISFSLNPGETLAIIGNSGAGKTTLGKTLVGSILPTSGSVRLDLMDIRNWDPRQFGESIGYLPQDVQLFPGTIKDNIGRMRDDATDEQIHDAAVLADVHNMIATLPQGYETVVAADGSPLSGGQKQRIALARAFFGNPRMVVLDEPNSNLDVAGDKALSRAIEQAKESKITVVVITQKPTLLNVVDKIMLLTDGRVALFGHREQVLQQLNAPRGNQPGIQKQ</sequence>
<evidence type="ECO:0000256" key="3">
    <source>
        <dbReference type="ARBA" id="ARBA00022741"/>
    </source>
</evidence>
<dbReference type="Proteomes" id="UP000053690">
    <property type="component" value="Unassembled WGS sequence"/>
</dbReference>
<evidence type="ECO:0000259" key="10">
    <source>
        <dbReference type="PROSITE" id="PS50929"/>
    </source>
</evidence>
<dbReference type="InterPro" id="IPR003593">
    <property type="entry name" value="AAA+_ATPase"/>
</dbReference>
<dbReference type="GO" id="GO:0005886">
    <property type="term" value="C:plasma membrane"/>
    <property type="evidence" value="ECO:0007669"/>
    <property type="project" value="UniProtKB-SubCell"/>
</dbReference>
<proteinExistence type="predicted"/>
<dbReference type="STRING" id="1685378.AVO44_03310"/>
<evidence type="ECO:0000313" key="11">
    <source>
        <dbReference type="EMBL" id="KUJ82297.1"/>
    </source>
</evidence>
<dbReference type="PROSITE" id="PS50893">
    <property type="entry name" value="ABC_TRANSPORTER_2"/>
    <property type="match status" value="1"/>
</dbReference>
<evidence type="ECO:0000313" key="12">
    <source>
        <dbReference type="Proteomes" id="UP000053690"/>
    </source>
</evidence>
<dbReference type="InterPro" id="IPR017871">
    <property type="entry name" value="ABC_transporter-like_CS"/>
</dbReference>
<dbReference type="GO" id="GO:0005524">
    <property type="term" value="F:ATP binding"/>
    <property type="evidence" value="ECO:0007669"/>
    <property type="project" value="UniProtKB-KW"/>
</dbReference>
<dbReference type="InterPro" id="IPR011527">
    <property type="entry name" value="ABC1_TM_dom"/>
</dbReference>
<dbReference type="PROSITE" id="PS00211">
    <property type="entry name" value="ABC_TRANSPORTER_1"/>
    <property type="match status" value="1"/>
</dbReference>
<feature type="compositionally biased region" description="Basic and acidic residues" evidence="7">
    <location>
        <begin position="44"/>
        <end position="57"/>
    </location>
</feature>
<keyword evidence="4 11" id="KW-0067">ATP-binding</keyword>
<dbReference type="Pfam" id="PF00664">
    <property type="entry name" value="ABC_membrane"/>
    <property type="match status" value="1"/>
</dbReference>
<comment type="subcellular location">
    <subcellularLocation>
        <location evidence="1">Cell membrane</location>
        <topology evidence="1">Multi-pass membrane protein</topology>
    </subcellularLocation>
</comment>
<feature type="transmembrane region" description="Helical" evidence="8">
    <location>
        <begin position="268"/>
        <end position="288"/>
    </location>
</feature>
<feature type="compositionally biased region" description="Basic and acidic residues" evidence="7">
    <location>
        <begin position="66"/>
        <end position="131"/>
    </location>
</feature>
<evidence type="ECO:0000256" key="8">
    <source>
        <dbReference type="SAM" id="Phobius"/>
    </source>
</evidence>
<evidence type="ECO:0000256" key="4">
    <source>
        <dbReference type="ARBA" id="ARBA00022840"/>
    </source>
</evidence>
<dbReference type="SUPFAM" id="SSF52540">
    <property type="entry name" value="P-loop containing nucleoside triphosphate hydrolases"/>
    <property type="match status" value="1"/>
</dbReference>
<dbReference type="InterPro" id="IPR039421">
    <property type="entry name" value="Type_1_exporter"/>
</dbReference>
<feature type="domain" description="ABC transmembrane type-1" evidence="10">
    <location>
        <begin position="236"/>
        <end position="511"/>
    </location>
</feature>
<name>A0A0X3U2W7_9RHOB</name>
<evidence type="ECO:0000259" key="9">
    <source>
        <dbReference type="PROSITE" id="PS50893"/>
    </source>
</evidence>
<dbReference type="GO" id="GO:0030253">
    <property type="term" value="P:protein secretion by the type I secretion system"/>
    <property type="evidence" value="ECO:0007669"/>
    <property type="project" value="InterPro"/>
</dbReference>